<organism evidence="1 2">
    <name type="scientific">Cetraspora pellucida</name>
    <dbReference type="NCBI Taxonomy" id="1433469"/>
    <lineage>
        <taxon>Eukaryota</taxon>
        <taxon>Fungi</taxon>
        <taxon>Fungi incertae sedis</taxon>
        <taxon>Mucoromycota</taxon>
        <taxon>Glomeromycotina</taxon>
        <taxon>Glomeromycetes</taxon>
        <taxon>Diversisporales</taxon>
        <taxon>Gigasporaceae</taxon>
        <taxon>Cetraspora</taxon>
    </lineage>
</organism>
<name>A0ACA9RL40_9GLOM</name>
<reference evidence="1" key="1">
    <citation type="submission" date="2021-06" db="EMBL/GenBank/DDBJ databases">
        <authorList>
            <person name="Kallberg Y."/>
            <person name="Tangrot J."/>
            <person name="Rosling A."/>
        </authorList>
    </citation>
    <scope>NUCLEOTIDE SEQUENCE</scope>
    <source>
        <strain evidence="1">28 12/20/2015</strain>
    </source>
</reference>
<proteinExistence type="predicted"/>
<comment type="caution">
    <text evidence="1">The sequence shown here is derived from an EMBL/GenBank/DDBJ whole genome shotgun (WGS) entry which is preliminary data.</text>
</comment>
<dbReference type="EMBL" id="CAJVPW010075787">
    <property type="protein sequence ID" value="CAG8797387.1"/>
    <property type="molecule type" value="Genomic_DNA"/>
</dbReference>
<dbReference type="Proteomes" id="UP000789366">
    <property type="component" value="Unassembled WGS sequence"/>
</dbReference>
<evidence type="ECO:0000313" key="1">
    <source>
        <dbReference type="EMBL" id="CAG8797387.1"/>
    </source>
</evidence>
<accession>A0ACA9RL40</accession>
<keyword evidence="2" id="KW-1185">Reference proteome</keyword>
<feature type="non-terminal residue" evidence="1">
    <location>
        <position position="1"/>
    </location>
</feature>
<evidence type="ECO:0000313" key="2">
    <source>
        <dbReference type="Proteomes" id="UP000789366"/>
    </source>
</evidence>
<gene>
    <name evidence="1" type="ORF">SPELUC_LOCUS17752</name>
</gene>
<sequence>SSNLIENSSLKSMNEALDQSLVTNNVQENTSNIVNELTVKDKYDKCEDIQMSQQNIIII</sequence>
<protein>
    <submittedName>
        <fullName evidence="1">10582_t:CDS:1</fullName>
    </submittedName>
</protein>
<feature type="non-terminal residue" evidence="1">
    <location>
        <position position="59"/>
    </location>
</feature>